<protein>
    <submittedName>
        <fullName evidence="1">Uncharacterized protein</fullName>
    </submittedName>
</protein>
<evidence type="ECO:0000313" key="2">
    <source>
        <dbReference type="Proteomes" id="UP000800093"/>
    </source>
</evidence>
<dbReference type="AlphaFoldDB" id="A0A9P4K1L3"/>
<keyword evidence="2" id="KW-1185">Reference proteome</keyword>
<sequence>MRAYNDGVTLVTLNLLAKAQALISGADRILPYTISLLSYHSPFNELTRARLLLRLEIGAGGLKKG</sequence>
<name>A0A9P4K1L3_9PLEO</name>
<comment type="caution">
    <text evidence="1">The sequence shown here is derived from an EMBL/GenBank/DDBJ whole genome shotgun (WGS) entry which is preliminary data.</text>
</comment>
<reference evidence="2" key="1">
    <citation type="journal article" date="2020" name="Stud. Mycol.">
        <title>101 Dothideomycetes genomes: A test case for predicting lifestyles and emergence of pathogens.</title>
        <authorList>
            <person name="Haridas S."/>
            <person name="Albert R."/>
            <person name="Binder M."/>
            <person name="Bloem J."/>
            <person name="LaButti K."/>
            <person name="Salamov A."/>
            <person name="Andreopoulos B."/>
            <person name="Baker S."/>
            <person name="Barry K."/>
            <person name="Bills G."/>
            <person name="Bluhm B."/>
            <person name="Cannon C."/>
            <person name="Castanera R."/>
            <person name="Culley D."/>
            <person name="Daum C."/>
            <person name="Ezra D."/>
            <person name="Gonzalez J."/>
            <person name="Henrissat B."/>
            <person name="Kuo A."/>
            <person name="Liang C."/>
            <person name="Lipzen A."/>
            <person name="Lutzoni F."/>
            <person name="Magnuson J."/>
            <person name="Mondo S."/>
            <person name="Nolan M."/>
            <person name="Ohm R."/>
            <person name="Pangilinan J."/>
            <person name="Park H.-J."/>
            <person name="Ramirez L."/>
            <person name="Alfaro M."/>
            <person name="Sun H."/>
            <person name="Tritt A."/>
            <person name="Yoshinaga Y."/>
            <person name="Zwiers L.-H."/>
            <person name="Turgeon B."/>
            <person name="Goodwin S."/>
            <person name="Spatafora J."/>
            <person name="Crous P."/>
            <person name="Grigoriev I."/>
        </authorList>
    </citation>
    <scope>NUCLEOTIDE SEQUENCE [LARGE SCALE GENOMIC DNA]</scope>
    <source>
        <strain evidence="2">CBS 304.66</strain>
    </source>
</reference>
<evidence type="ECO:0000313" key="1">
    <source>
        <dbReference type="EMBL" id="KAF2259652.1"/>
    </source>
</evidence>
<organism evidence="1 2">
    <name type="scientific">Lojkania enalia</name>
    <dbReference type="NCBI Taxonomy" id="147567"/>
    <lineage>
        <taxon>Eukaryota</taxon>
        <taxon>Fungi</taxon>
        <taxon>Dikarya</taxon>
        <taxon>Ascomycota</taxon>
        <taxon>Pezizomycotina</taxon>
        <taxon>Dothideomycetes</taxon>
        <taxon>Pleosporomycetidae</taxon>
        <taxon>Pleosporales</taxon>
        <taxon>Pleosporales incertae sedis</taxon>
        <taxon>Lojkania</taxon>
    </lineage>
</organism>
<proteinExistence type="predicted"/>
<dbReference type="EMBL" id="ML986704">
    <property type="protein sequence ID" value="KAF2259652.1"/>
    <property type="molecule type" value="Genomic_DNA"/>
</dbReference>
<dbReference type="Proteomes" id="UP000800093">
    <property type="component" value="Unassembled WGS sequence"/>
</dbReference>
<accession>A0A9P4K1L3</accession>
<gene>
    <name evidence="1" type="ORF">CC78DRAFT_536945</name>
</gene>